<accession>A0ABN2C949</accession>
<dbReference type="InterPro" id="IPR032710">
    <property type="entry name" value="NTF2-like_dom_sf"/>
</dbReference>
<gene>
    <name evidence="1" type="ORF">GCM10009804_09740</name>
</gene>
<protein>
    <recommendedName>
        <fullName evidence="3">DUF4440 domain-containing protein</fullName>
    </recommendedName>
</protein>
<dbReference type="SUPFAM" id="SSF54427">
    <property type="entry name" value="NTF2-like"/>
    <property type="match status" value="1"/>
</dbReference>
<dbReference type="EMBL" id="BAAAPH010000002">
    <property type="protein sequence ID" value="GAA1554870.1"/>
    <property type="molecule type" value="Genomic_DNA"/>
</dbReference>
<evidence type="ECO:0008006" key="3">
    <source>
        <dbReference type="Google" id="ProtNLM"/>
    </source>
</evidence>
<proteinExistence type="predicted"/>
<dbReference type="RefSeq" id="WP_344232084.1">
    <property type="nucleotide sequence ID" value="NZ_BAAAPH010000002.1"/>
</dbReference>
<reference evidence="1 2" key="1">
    <citation type="journal article" date="2019" name="Int. J. Syst. Evol. Microbiol.">
        <title>The Global Catalogue of Microorganisms (GCM) 10K type strain sequencing project: providing services to taxonomists for standard genome sequencing and annotation.</title>
        <authorList>
            <consortium name="The Broad Institute Genomics Platform"/>
            <consortium name="The Broad Institute Genome Sequencing Center for Infectious Disease"/>
            <person name="Wu L."/>
            <person name="Ma J."/>
        </authorList>
    </citation>
    <scope>NUCLEOTIDE SEQUENCE [LARGE SCALE GENOMIC DNA]</scope>
    <source>
        <strain evidence="1 2">JCM 15572</strain>
    </source>
</reference>
<keyword evidence="2" id="KW-1185">Reference proteome</keyword>
<organism evidence="1 2">
    <name type="scientific">Kribbella hippodromi</name>
    <dbReference type="NCBI Taxonomy" id="434347"/>
    <lineage>
        <taxon>Bacteria</taxon>
        <taxon>Bacillati</taxon>
        <taxon>Actinomycetota</taxon>
        <taxon>Actinomycetes</taxon>
        <taxon>Propionibacteriales</taxon>
        <taxon>Kribbellaceae</taxon>
        <taxon>Kribbella</taxon>
    </lineage>
</organism>
<name>A0ABN2C949_9ACTN</name>
<sequence>MDQLYAAVVQHHEDLAAWLSGRAAAEALNRFQQAHHPDFTLVTIDGTRLDLPTLTNALSTSHNAVPGLTISIEEFELVVATADLVVCRFLERHSVGGVRRVTAVLVADTHQWLTVHETSVR</sequence>
<comment type="caution">
    <text evidence="1">The sequence shown here is derived from an EMBL/GenBank/DDBJ whole genome shotgun (WGS) entry which is preliminary data.</text>
</comment>
<evidence type="ECO:0000313" key="1">
    <source>
        <dbReference type="EMBL" id="GAA1554870.1"/>
    </source>
</evidence>
<dbReference type="Proteomes" id="UP001501705">
    <property type="component" value="Unassembled WGS sequence"/>
</dbReference>
<dbReference type="Gene3D" id="3.10.450.50">
    <property type="match status" value="1"/>
</dbReference>
<evidence type="ECO:0000313" key="2">
    <source>
        <dbReference type="Proteomes" id="UP001501705"/>
    </source>
</evidence>